<dbReference type="GO" id="GO:0005524">
    <property type="term" value="F:ATP binding"/>
    <property type="evidence" value="ECO:0007669"/>
    <property type="project" value="UniProtKB-UniRule"/>
</dbReference>
<dbReference type="GO" id="GO:0007018">
    <property type="term" value="P:microtubule-based movement"/>
    <property type="evidence" value="ECO:0007669"/>
    <property type="project" value="InterPro"/>
</dbReference>
<dbReference type="PROSITE" id="PS00411">
    <property type="entry name" value="KINESIN_MOTOR_1"/>
    <property type="match status" value="1"/>
</dbReference>
<keyword evidence="3 7" id="KW-0547">Nucleotide-binding</keyword>
<feature type="region of interest" description="Disordered" evidence="9">
    <location>
        <begin position="905"/>
        <end position="928"/>
    </location>
</feature>
<reference evidence="11" key="2">
    <citation type="journal article" date="2024" name="Plant">
        <title>Genomic evolution and insights into agronomic trait innovations of Sesamum species.</title>
        <authorList>
            <person name="Miao H."/>
            <person name="Wang L."/>
            <person name="Qu L."/>
            <person name="Liu H."/>
            <person name="Sun Y."/>
            <person name="Le M."/>
            <person name="Wang Q."/>
            <person name="Wei S."/>
            <person name="Zheng Y."/>
            <person name="Lin W."/>
            <person name="Duan Y."/>
            <person name="Cao H."/>
            <person name="Xiong S."/>
            <person name="Wang X."/>
            <person name="Wei L."/>
            <person name="Li C."/>
            <person name="Ma Q."/>
            <person name="Ju M."/>
            <person name="Zhao R."/>
            <person name="Li G."/>
            <person name="Mu C."/>
            <person name="Tian Q."/>
            <person name="Mei H."/>
            <person name="Zhang T."/>
            <person name="Gao T."/>
            <person name="Zhang H."/>
        </authorList>
    </citation>
    <scope>NUCLEOTIDE SEQUENCE</scope>
    <source>
        <strain evidence="11">3651</strain>
    </source>
</reference>
<dbReference type="InterPro" id="IPR036961">
    <property type="entry name" value="Kinesin_motor_dom_sf"/>
</dbReference>
<feature type="binding site" evidence="7">
    <location>
        <begin position="154"/>
        <end position="161"/>
    </location>
    <ligand>
        <name>ATP</name>
        <dbReference type="ChEBI" id="CHEBI:30616"/>
    </ligand>
</feature>
<dbReference type="GO" id="GO:0005874">
    <property type="term" value="C:microtubule"/>
    <property type="evidence" value="ECO:0007669"/>
    <property type="project" value="UniProtKB-KW"/>
</dbReference>
<evidence type="ECO:0000256" key="5">
    <source>
        <dbReference type="ARBA" id="ARBA00023054"/>
    </source>
</evidence>
<protein>
    <submittedName>
        <fullName evidence="11">Kinesin-like protein KIN-7K, chloroplastic</fullName>
    </submittedName>
</protein>
<reference evidence="11" key="1">
    <citation type="submission" date="2020-06" db="EMBL/GenBank/DDBJ databases">
        <authorList>
            <person name="Li T."/>
            <person name="Hu X."/>
            <person name="Zhang T."/>
            <person name="Song X."/>
            <person name="Zhang H."/>
            <person name="Dai N."/>
            <person name="Sheng W."/>
            <person name="Hou X."/>
            <person name="Wei L."/>
        </authorList>
    </citation>
    <scope>NUCLEOTIDE SEQUENCE</scope>
    <source>
        <strain evidence="11">3651</strain>
        <tissue evidence="11">Leaf</tissue>
    </source>
</reference>
<feature type="region of interest" description="Disordered" evidence="9">
    <location>
        <begin position="1"/>
        <end position="64"/>
    </location>
</feature>
<evidence type="ECO:0000313" key="11">
    <source>
        <dbReference type="EMBL" id="KAK4413073.1"/>
    </source>
</evidence>
<evidence type="ECO:0000259" key="10">
    <source>
        <dbReference type="PROSITE" id="PS50067"/>
    </source>
</evidence>
<keyword evidence="6 7" id="KW-0505">Motor protein</keyword>
<feature type="region of interest" description="Disordered" evidence="9">
    <location>
        <begin position="571"/>
        <end position="597"/>
    </location>
</feature>
<dbReference type="PROSITE" id="PS50067">
    <property type="entry name" value="KINESIN_MOTOR_2"/>
    <property type="match status" value="1"/>
</dbReference>
<name>A0AAE2C8N2_9LAMI</name>
<evidence type="ECO:0000256" key="4">
    <source>
        <dbReference type="ARBA" id="ARBA00022840"/>
    </source>
</evidence>
<gene>
    <name evidence="11" type="ORF">Salat_2954500</name>
</gene>
<dbReference type="PANTHER" id="PTHR47968:SF9">
    <property type="entry name" value="KINESIN-LIKE PROTEIN KIN-7K, CHLOROPLASTIC ISOFORM X1"/>
    <property type="match status" value="1"/>
</dbReference>
<feature type="coiled-coil region" evidence="8">
    <location>
        <begin position="828"/>
        <end position="904"/>
    </location>
</feature>
<feature type="coiled-coil region" evidence="8">
    <location>
        <begin position="685"/>
        <end position="712"/>
    </location>
</feature>
<dbReference type="InterPro" id="IPR027417">
    <property type="entry name" value="P-loop_NTPase"/>
</dbReference>
<evidence type="ECO:0000313" key="12">
    <source>
        <dbReference type="Proteomes" id="UP001293254"/>
    </source>
</evidence>
<dbReference type="InterPro" id="IPR001752">
    <property type="entry name" value="Kinesin_motor_dom"/>
</dbReference>
<keyword evidence="4 7" id="KW-0067">ATP-binding</keyword>
<feature type="compositionally biased region" description="Basic and acidic residues" evidence="9">
    <location>
        <begin position="917"/>
        <end position="928"/>
    </location>
</feature>
<dbReference type="Pfam" id="PF00225">
    <property type="entry name" value="Kinesin"/>
    <property type="match status" value="1"/>
</dbReference>
<proteinExistence type="inferred from homology"/>
<dbReference type="SUPFAM" id="SSF52540">
    <property type="entry name" value="P-loop containing nucleoside triphosphate hydrolases"/>
    <property type="match status" value="1"/>
</dbReference>
<dbReference type="PRINTS" id="PR00380">
    <property type="entry name" value="KINESINHEAVY"/>
</dbReference>
<evidence type="ECO:0000256" key="7">
    <source>
        <dbReference type="PROSITE-ProRule" id="PRU00283"/>
    </source>
</evidence>
<evidence type="ECO:0000256" key="9">
    <source>
        <dbReference type="SAM" id="MobiDB-lite"/>
    </source>
</evidence>
<dbReference type="Gene3D" id="3.40.850.10">
    <property type="entry name" value="Kinesin motor domain"/>
    <property type="match status" value="1"/>
</dbReference>
<feature type="coiled-coil region" evidence="8">
    <location>
        <begin position="949"/>
        <end position="980"/>
    </location>
</feature>
<keyword evidence="2" id="KW-0493">Microtubule</keyword>
<dbReference type="GO" id="GO:0008017">
    <property type="term" value="F:microtubule binding"/>
    <property type="evidence" value="ECO:0007669"/>
    <property type="project" value="InterPro"/>
</dbReference>
<accession>A0AAE2C8N2</accession>
<feature type="compositionally biased region" description="Low complexity" evidence="9">
    <location>
        <begin position="45"/>
        <end position="61"/>
    </location>
</feature>
<dbReference type="Proteomes" id="UP001293254">
    <property type="component" value="Unassembled WGS sequence"/>
</dbReference>
<comment type="caution">
    <text evidence="11">The sequence shown here is derived from an EMBL/GenBank/DDBJ whole genome shotgun (WGS) entry which is preliminary data.</text>
</comment>
<keyword evidence="5 8" id="KW-0175">Coiled coil</keyword>
<dbReference type="GO" id="GO:0003777">
    <property type="term" value="F:microtubule motor activity"/>
    <property type="evidence" value="ECO:0007669"/>
    <property type="project" value="InterPro"/>
</dbReference>
<dbReference type="InterPro" id="IPR019821">
    <property type="entry name" value="Kinesin_motor_CS"/>
</dbReference>
<evidence type="ECO:0000256" key="6">
    <source>
        <dbReference type="ARBA" id="ARBA00023175"/>
    </source>
</evidence>
<feature type="coiled-coil region" evidence="8">
    <location>
        <begin position="753"/>
        <end position="787"/>
    </location>
</feature>
<comment type="similarity">
    <text evidence="1">Belongs to the TRAFAC class myosin-kinesin ATPase superfamily. Kinesin family. KIN-7 subfamily.</text>
</comment>
<evidence type="ECO:0000256" key="8">
    <source>
        <dbReference type="SAM" id="Coils"/>
    </source>
</evidence>
<feature type="domain" description="Kinesin motor" evidence="10">
    <location>
        <begin position="74"/>
        <end position="393"/>
    </location>
</feature>
<dbReference type="PANTHER" id="PTHR47968">
    <property type="entry name" value="CENTROMERE PROTEIN E"/>
    <property type="match status" value="1"/>
</dbReference>
<evidence type="ECO:0000256" key="1">
    <source>
        <dbReference type="ARBA" id="ARBA00007310"/>
    </source>
</evidence>
<feature type="compositionally biased region" description="Low complexity" evidence="9">
    <location>
        <begin position="575"/>
        <end position="592"/>
    </location>
</feature>
<organism evidence="11 12">
    <name type="scientific">Sesamum alatum</name>
    <dbReference type="NCBI Taxonomy" id="300844"/>
    <lineage>
        <taxon>Eukaryota</taxon>
        <taxon>Viridiplantae</taxon>
        <taxon>Streptophyta</taxon>
        <taxon>Embryophyta</taxon>
        <taxon>Tracheophyta</taxon>
        <taxon>Spermatophyta</taxon>
        <taxon>Magnoliopsida</taxon>
        <taxon>eudicotyledons</taxon>
        <taxon>Gunneridae</taxon>
        <taxon>Pentapetalae</taxon>
        <taxon>asterids</taxon>
        <taxon>lamiids</taxon>
        <taxon>Lamiales</taxon>
        <taxon>Pedaliaceae</taxon>
        <taxon>Sesamum</taxon>
    </lineage>
</organism>
<dbReference type="CDD" id="cd01374">
    <property type="entry name" value="KISc_CENP_E"/>
    <property type="match status" value="1"/>
</dbReference>
<feature type="compositionally biased region" description="Low complexity" evidence="9">
    <location>
        <begin position="21"/>
        <end position="33"/>
    </location>
</feature>
<evidence type="ECO:0000256" key="2">
    <source>
        <dbReference type="ARBA" id="ARBA00022701"/>
    </source>
</evidence>
<feature type="coiled-coil region" evidence="8">
    <location>
        <begin position="395"/>
        <end position="482"/>
    </location>
</feature>
<dbReference type="FunFam" id="3.40.850.10:FF:000014">
    <property type="entry name" value="Kinesin-like protein KIN-7G"/>
    <property type="match status" value="1"/>
</dbReference>
<dbReference type="EMBL" id="JACGWO010000013">
    <property type="protein sequence ID" value="KAK4413073.1"/>
    <property type="molecule type" value="Genomic_DNA"/>
</dbReference>
<keyword evidence="12" id="KW-1185">Reference proteome</keyword>
<sequence length="1012" mass="112509">MASRQGLKSRKPSPKAVPAVSNNSPTSSTTSSSRQFLEPSIDGLSSPASSSAPSKPQYSYSESVSLDVERSKENVTVTVRFRPLSPREIRQGEEIAWYADGDTIVRNEHNPSIAYAYDRVFGPTTTTRHVYDVAAQNVVNGAMEGINGTIFAYGVTSSGKTHTMHGDQRSPGIIPLAVKDAFSIIQETPSREFLLRVSYLEIYNEVVNDLLNPAGQNLRIREDAQGTFVEGVKEEVVLSPAHALSLIAAGEEHRHVGSTNFNLQSSRSHTIFTLTIESSPYGANSEGEAVTLSQLNLIDLAGSESSRAGTTGLRRKEGSYINKSLLTLGTVIAKLTDGKSAHIPYRDSKLTRLLQSSLSGHGRVSLICTVTPSSSNSEETHNTLKFAHRTKHIEIQAAQNKIIDEKSLIKKYQNEIRCLKEELEQLKKGIVTVPQMKDSGDGDILLLKQKLEDGQVRLQSRLEQEEEAKAALMGRIQRLTKLILVSTKASPSARFPHRPGLRRRHSFGEEELAYLPHRRRDIVLDDEKMDMYVSLDGSTETVDDKLREEKRTKKNGLLSWLKLRKRDGGFGTLASSSDKSSGVKSTSSPSTPQADSTNFHMEARHSHSLLETAPSADSVADVKHNKEVFEPEDNYLGQETPLTSIKSMDEIDLLREQHKILSGEVALHMSALKRLSEEAAQNTEKDHIQVEIRHLREEIQSKNNQIASLGKQIADSIIPHGEKDKLEESQSMAELAAQLNEKSFELEVKAADNRIIQEQLNQKILECEELQATIVSLRQQLTDAVAQRNFSPLTSHLQGFSETRSLHVGFQIGKESAVLKDSNDMSLLQAKASEIDELRKKLAELTESKEELELRNKKLAEESSYAKGLASAAAVELKALSEEVAKLMNHNEKLAAELEAQKKLPAQRRTTIQSRNGRKDGYSKKHDPGVLTSEIKRELALSREREHSYEVALTERDQIEVELQRKVEESKQREAYLENELANMWILVAKLKKSQGVDADEYTTENGKTGDI</sequence>
<dbReference type="AlphaFoldDB" id="A0AAE2C8N2"/>
<dbReference type="InterPro" id="IPR027640">
    <property type="entry name" value="Kinesin-like_fam"/>
</dbReference>
<dbReference type="SMART" id="SM00129">
    <property type="entry name" value="KISc"/>
    <property type="match status" value="1"/>
</dbReference>
<evidence type="ECO:0000256" key="3">
    <source>
        <dbReference type="ARBA" id="ARBA00022741"/>
    </source>
</evidence>